<name>A0A8J3V027_9ACTN</name>
<dbReference type="Gene3D" id="3.30.428.10">
    <property type="entry name" value="HIT-like"/>
    <property type="match status" value="1"/>
</dbReference>
<feature type="short sequence motif" description="Histidine triad motif" evidence="2 3">
    <location>
        <begin position="122"/>
        <end position="126"/>
    </location>
</feature>
<comment type="caution">
    <text evidence="5">The sequence shown here is derived from an EMBL/GenBank/DDBJ whole genome shotgun (WGS) entry which is preliminary data.</text>
</comment>
<evidence type="ECO:0000259" key="4">
    <source>
        <dbReference type="PROSITE" id="PS51084"/>
    </source>
</evidence>
<dbReference type="InterPro" id="IPR036265">
    <property type="entry name" value="HIT-like_sf"/>
</dbReference>
<organism evidence="5 6">
    <name type="scientific">Planotetraspora thailandica</name>
    <dbReference type="NCBI Taxonomy" id="487172"/>
    <lineage>
        <taxon>Bacteria</taxon>
        <taxon>Bacillati</taxon>
        <taxon>Actinomycetota</taxon>
        <taxon>Actinomycetes</taxon>
        <taxon>Streptosporangiales</taxon>
        <taxon>Streptosporangiaceae</taxon>
        <taxon>Planotetraspora</taxon>
    </lineage>
</organism>
<dbReference type="CDD" id="cd01276">
    <property type="entry name" value="PKCI_related"/>
    <property type="match status" value="1"/>
</dbReference>
<dbReference type="Pfam" id="PF01230">
    <property type="entry name" value="HIT"/>
    <property type="match status" value="1"/>
</dbReference>
<dbReference type="PROSITE" id="PS51084">
    <property type="entry name" value="HIT_2"/>
    <property type="match status" value="1"/>
</dbReference>
<evidence type="ECO:0000313" key="5">
    <source>
        <dbReference type="EMBL" id="GII55003.1"/>
    </source>
</evidence>
<evidence type="ECO:0000256" key="3">
    <source>
        <dbReference type="PROSITE-ProRule" id="PRU00464"/>
    </source>
</evidence>
<dbReference type="PRINTS" id="PR00332">
    <property type="entry name" value="HISTRIAD"/>
</dbReference>
<dbReference type="EMBL" id="BOOR01000023">
    <property type="protein sequence ID" value="GII55003.1"/>
    <property type="molecule type" value="Genomic_DNA"/>
</dbReference>
<evidence type="ECO:0000313" key="6">
    <source>
        <dbReference type="Proteomes" id="UP000605992"/>
    </source>
</evidence>
<dbReference type="InterPro" id="IPR011146">
    <property type="entry name" value="HIT-like"/>
</dbReference>
<evidence type="ECO:0000256" key="2">
    <source>
        <dbReference type="PIRSR" id="PIRSR601310-3"/>
    </source>
</evidence>
<dbReference type="InterPro" id="IPR001310">
    <property type="entry name" value="Histidine_triad_HIT"/>
</dbReference>
<feature type="active site" description="Tele-AMP-histidine intermediate" evidence="1">
    <location>
        <position position="124"/>
    </location>
</feature>
<proteinExistence type="predicted"/>
<sequence>MSHTKTICGDLSTASPIGNGYAFAVTDCLFCKIAAKEIPAEIVLETGRALAFRDINPQAPTHVLVVPKVHYENAAALAAADDGLADDLLSACHIVAVQEGVSESGYRVVFNTGTGAGQTVFHVHAHVLGGRSLQWPPG</sequence>
<dbReference type="PANTHER" id="PTHR23089">
    <property type="entry name" value="HISTIDINE TRIAD HIT PROTEIN"/>
    <property type="match status" value="1"/>
</dbReference>
<evidence type="ECO:0000256" key="1">
    <source>
        <dbReference type="PIRSR" id="PIRSR601310-1"/>
    </source>
</evidence>
<dbReference type="Proteomes" id="UP000605992">
    <property type="component" value="Unassembled WGS sequence"/>
</dbReference>
<dbReference type="GO" id="GO:0003824">
    <property type="term" value="F:catalytic activity"/>
    <property type="evidence" value="ECO:0007669"/>
    <property type="project" value="InterPro"/>
</dbReference>
<protein>
    <submittedName>
        <fullName evidence="5">Histidine triad nucleotide-binding protein</fullName>
    </submittedName>
</protein>
<gene>
    <name evidence="5" type="ORF">Pth03_33920</name>
</gene>
<keyword evidence="6" id="KW-1185">Reference proteome</keyword>
<dbReference type="SUPFAM" id="SSF54197">
    <property type="entry name" value="HIT-like"/>
    <property type="match status" value="1"/>
</dbReference>
<accession>A0A8J3V027</accession>
<feature type="domain" description="HIT" evidence="4">
    <location>
        <begin position="29"/>
        <end position="138"/>
    </location>
</feature>
<reference evidence="5" key="1">
    <citation type="submission" date="2021-01" db="EMBL/GenBank/DDBJ databases">
        <title>Whole genome shotgun sequence of Planotetraspora thailandica NBRC 104271.</title>
        <authorList>
            <person name="Komaki H."/>
            <person name="Tamura T."/>
        </authorList>
    </citation>
    <scope>NUCLEOTIDE SEQUENCE</scope>
    <source>
        <strain evidence="5">NBRC 104271</strain>
    </source>
</reference>
<dbReference type="AlphaFoldDB" id="A0A8J3V027"/>